<dbReference type="AlphaFoldDB" id="A0A1C3E3X2"/>
<dbReference type="Proteomes" id="UP000094828">
    <property type="component" value="Unassembled WGS sequence"/>
</dbReference>
<reference evidence="1 2" key="1">
    <citation type="submission" date="2016-05" db="EMBL/GenBank/DDBJ databases">
        <title>Genomic and physiological characterization of Planctopirus sp. isolated from fresh water lake.</title>
        <authorList>
            <person name="Subhash Y."/>
            <person name="Ramana C."/>
        </authorList>
    </citation>
    <scope>NUCLEOTIDE SEQUENCE [LARGE SCALE GENOMIC DNA]</scope>
    <source>
        <strain evidence="1 2">JC280</strain>
    </source>
</reference>
<sequence>MPHPLPGDPLQNKLVLFLQERSQGITRAVSKITKQILFNSQNAGRPDLSDCRPMLIQTFARGVKFRSNPPFFRQMELSTA</sequence>
<dbReference type="EMBL" id="LYDR01000159">
    <property type="protein sequence ID" value="ODA27859.1"/>
    <property type="molecule type" value="Genomic_DNA"/>
</dbReference>
<evidence type="ECO:0000313" key="1">
    <source>
        <dbReference type="EMBL" id="ODA27859.1"/>
    </source>
</evidence>
<protein>
    <submittedName>
        <fullName evidence="1">Uncharacterized protein</fullName>
    </submittedName>
</protein>
<keyword evidence="2" id="KW-1185">Reference proteome</keyword>
<name>A0A1C3E3X2_9PLAN</name>
<comment type="caution">
    <text evidence="1">The sequence shown here is derived from an EMBL/GenBank/DDBJ whole genome shotgun (WGS) entry which is preliminary data.</text>
</comment>
<gene>
    <name evidence="1" type="ORF">A6X21_14980</name>
</gene>
<accession>A0A1C3E3X2</accession>
<evidence type="ECO:0000313" key="2">
    <source>
        <dbReference type="Proteomes" id="UP000094828"/>
    </source>
</evidence>
<organism evidence="1 2">
    <name type="scientific">Planctopirus hydrillae</name>
    <dbReference type="NCBI Taxonomy" id="1841610"/>
    <lineage>
        <taxon>Bacteria</taxon>
        <taxon>Pseudomonadati</taxon>
        <taxon>Planctomycetota</taxon>
        <taxon>Planctomycetia</taxon>
        <taxon>Planctomycetales</taxon>
        <taxon>Planctomycetaceae</taxon>
        <taxon>Planctopirus</taxon>
    </lineage>
</organism>
<proteinExistence type="predicted"/>